<reference evidence="2 3" key="1">
    <citation type="submission" date="2016-11" db="EMBL/GenBank/DDBJ databases">
        <title>Whole Genome Sequence of Listeria newyorkensis.</title>
        <authorList>
            <person name="Frink S."/>
            <person name="Morales C."/>
            <person name="Kiang D."/>
        </authorList>
    </citation>
    <scope>NUCLEOTIDE SEQUENCE [LARGE SCALE GENOMIC DNA]</scope>
    <source>
        <strain evidence="2 3">F1604011-044</strain>
    </source>
</reference>
<evidence type="ECO:0000313" key="3">
    <source>
        <dbReference type="Proteomes" id="UP000236500"/>
    </source>
</evidence>
<dbReference type="Pfam" id="PF21847">
    <property type="entry name" value="DUF6906"/>
    <property type="match status" value="1"/>
</dbReference>
<sequence length="101" mass="11806">MVPENIDAQSAATRQQHEKHTIRLIAAFVVGTTSSEQSIKIGNKKRRMQLMKSGKKPNKKQSIFIKENGINPDNWFIYKNTSEEMHLVHRYLDKRTRKIIK</sequence>
<proteinExistence type="predicted"/>
<accession>A0ABX4XQJ0</accession>
<keyword evidence="3" id="KW-1185">Reference proteome</keyword>
<feature type="domain" description="DUF6906" evidence="1">
    <location>
        <begin position="51"/>
        <end position="99"/>
    </location>
</feature>
<evidence type="ECO:0000259" key="1">
    <source>
        <dbReference type="Pfam" id="PF21847"/>
    </source>
</evidence>
<name>A0ABX4XQJ0_9LIST</name>
<organism evidence="2 3">
    <name type="scientific">Listeria newyorkensis</name>
    <dbReference type="NCBI Taxonomy" id="1497681"/>
    <lineage>
        <taxon>Bacteria</taxon>
        <taxon>Bacillati</taxon>
        <taxon>Bacillota</taxon>
        <taxon>Bacilli</taxon>
        <taxon>Bacillales</taxon>
        <taxon>Listeriaceae</taxon>
        <taxon>Listeria</taxon>
    </lineage>
</organism>
<dbReference type="EMBL" id="MPDH01000001">
    <property type="protein sequence ID" value="PNP94783.1"/>
    <property type="molecule type" value="Genomic_DNA"/>
</dbReference>
<gene>
    <name evidence="2" type="ORF">BMT55_00045</name>
</gene>
<dbReference type="RefSeq" id="WP_103034760.1">
    <property type="nucleotide sequence ID" value="NZ_MPDH01000001.1"/>
</dbReference>
<dbReference type="Proteomes" id="UP000236500">
    <property type="component" value="Unassembled WGS sequence"/>
</dbReference>
<evidence type="ECO:0000313" key="2">
    <source>
        <dbReference type="EMBL" id="PNP94783.1"/>
    </source>
</evidence>
<comment type="caution">
    <text evidence="2">The sequence shown here is derived from an EMBL/GenBank/DDBJ whole genome shotgun (WGS) entry which is preliminary data.</text>
</comment>
<protein>
    <recommendedName>
        <fullName evidence="1">DUF6906 domain-containing protein</fullName>
    </recommendedName>
</protein>
<dbReference type="InterPro" id="IPR054201">
    <property type="entry name" value="DUF6906"/>
</dbReference>